<dbReference type="Pfam" id="PF00149">
    <property type="entry name" value="Metallophos"/>
    <property type="match status" value="1"/>
</dbReference>
<accession>A0AAU7CAL1</accession>
<protein>
    <submittedName>
        <fullName evidence="2">Metallophosphoesterase</fullName>
    </submittedName>
</protein>
<feature type="domain" description="Calcineurin-like phosphoesterase" evidence="1">
    <location>
        <begin position="45"/>
        <end position="271"/>
    </location>
</feature>
<dbReference type="PANTHER" id="PTHR43143:SF1">
    <property type="entry name" value="SERINE_THREONINE-PROTEIN PHOSPHATASE CPPED1"/>
    <property type="match status" value="1"/>
</dbReference>
<dbReference type="SUPFAM" id="SSF56300">
    <property type="entry name" value="Metallo-dependent phosphatases"/>
    <property type="match status" value="1"/>
</dbReference>
<organism evidence="2">
    <name type="scientific">Singulisphaera sp. Ch08</name>
    <dbReference type="NCBI Taxonomy" id="3120278"/>
    <lineage>
        <taxon>Bacteria</taxon>
        <taxon>Pseudomonadati</taxon>
        <taxon>Planctomycetota</taxon>
        <taxon>Planctomycetia</taxon>
        <taxon>Isosphaerales</taxon>
        <taxon>Isosphaeraceae</taxon>
        <taxon>Singulisphaera</taxon>
    </lineage>
</organism>
<evidence type="ECO:0000313" key="2">
    <source>
        <dbReference type="EMBL" id="XBH02049.1"/>
    </source>
</evidence>
<dbReference type="InterPro" id="IPR004843">
    <property type="entry name" value="Calcineurin-like_PHP"/>
</dbReference>
<dbReference type="Gene3D" id="3.60.21.10">
    <property type="match status" value="1"/>
</dbReference>
<dbReference type="AlphaFoldDB" id="A0AAU7CAL1"/>
<dbReference type="PANTHER" id="PTHR43143">
    <property type="entry name" value="METALLOPHOSPHOESTERASE, CALCINEURIN SUPERFAMILY"/>
    <property type="match status" value="1"/>
</dbReference>
<name>A0AAU7CAL1_9BACT</name>
<sequence>MHIPALTPPQGFDRRSFLKMTGGLAAAFAAGGTSFGKPSERNRVLRVAHITDIHVQPERRAPEGLASCLKHIQSLQDKPDLILSGGDHVMDSVRQTRDRTKTQWDIWTNVLKAENSIPVKSCIGNHDIWGWEKDKSGATGNEPDFGKKWAIDALGLPNRYYSFTQAGWHFITLDGVQPAGPVGDGSHSAYLDEEQLDWFKRDLASVPKTTPILIWSHVPIVSALPITNPRPTLTGNIYIEEGHVHSDAGVIVNELAQYPNVKACLSGHLHQVEQIEIKGINFHCNGAVCGGWWKGKNRGFDEGFALVDLYDDGSYECRYETYGWVAEPPK</sequence>
<reference evidence="2" key="1">
    <citation type="submission" date="2024-05" db="EMBL/GenBank/DDBJ databases">
        <title>Planctomycetes of the genus Singulisphaera possess chitinolytic capabilities.</title>
        <authorList>
            <person name="Ivanova A."/>
        </authorList>
    </citation>
    <scope>NUCLEOTIDE SEQUENCE</scope>
    <source>
        <strain evidence="2">Ch08T</strain>
    </source>
</reference>
<dbReference type="GO" id="GO:0016787">
    <property type="term" value="F:hydrolase activity"/>
    <property type="evidence" value="ECO:0007669"/>
    <property type="project" value="InterPro"/>
</dbReference>
<dbReference type="PROSITE" id="PS51318">
    <property type="entry name" value="TAT"/>
    <property type="match status" value="1"/>
</dbReference>
<gene>
    <name evidence="2" type="ORF">V5E97_27480</name>
</gene>
<proteinExistence type="predicted"/>
<dbReference type="RefSeq" id="WP_406694792.1">
    <property type="nucleotide sequence ID" value="NZ_CP155447.1"/>
</dbReference>
<dbReference type="InterPro" id="IPR006311">
    <property type="entry name" value="TAT_signal"/>
</dbReference>
<evidence type="ECO:0000259" key="1">
    <source>
        <dbReference type="Pfam" id="PF00149"/>
    </source>
</evidence>
<dbReference type="EMBL" id="CP155447">
    <property type="protein sequence ID" value="XBH02049.1"/>
    <property type="molecule type" value="Genomic_DNA"/>
</dbReference>
<dbReference type="InterPro" id="IPR019546">
    <property type="entry name" value="TAT_signal_bac_arc"/>
</dbReference>
<dbReference type="InterPro" id="IPR051918">
    <property type="entry name" value="STPP_CPPED1"/>
</dbReference>
<dbReference type="InterPro" id="IPR029052">
    <property type="entry name" value="Metallo-depent_PP-like"/>
</dbReference>
<dbReference type="NCBIfam" id="TIGR01409">
    <property type="entry name" value="TAT_signal_seq"/>
    <property type="match status" value="1"/>
</dbReference>